<evidence type="ECO:0000313" key="1">
    <source>
        <dbReference type="EMBL" id="PXY20883.1"/>
    </source>
</evidence>
<accession>A0A2V4ALL0</accession>
<comment type="caution">
    <text evidence="1">The sequence shown here is derived from an EMBL/GenBank/DDBJ whole genome shotgun (WGS) entry which is preliminary data.</text>
</comment>
<gene>
    <name evidence="1" type="ORF">BAY60_25605</name>
</gene>
<dbReference type="AlphaFoldDB" id="A0A2V4ALL0"/>
<dbReference type="Proteomes" id="UP000249915">
    <property type="component" value="Unassembled WGS sequence"/>
</dbReference>
<sequence>MALAPLATDADLQARGVDTTNTARVAALLAAASAEVRSAAGVPISKATATVSLPTPEGRRLALPGPVRSVTSVAIDGEPVDDWKLSGGAIWRPRWRRAGELPGDVHVTLTFGLDEVPADVVDLVCNLVGAGLEHADAGYAARSGVTSEREHVDDYDVSVQYAQGGAATATPMELPDATRRRLRARFGGGAVMVVSRS</sequence>
<keyword evidence="2" id="KW-1185">Reference proteome</keyword>
<evidence type="ECO:0000313" key="2">
    <source>
        <dbReference type="Proteomes" id="UP000249915"/>
    </source>
</evidence>
<dbReference type="EMBL" id="MASW01000006">
    <property type="protein sequence ID" value="PXY20883.1"/>
    <property type="molecule type" value="Genomic_DNA"/>
</dbReference>
<protein>
    <submittedName>
        <fullName evidence="1">Uncharacterized protein</fullName>
    </submittedName>
</protein>
<reference evidence="1 2" key="1">
    <citation type="submission" date="2016-07" db="EMBL/GenBank/DDBJ databases">
        <title>Draft genome sequence of Prauserella muralis DSM 45305, isolated from a mould-covered wall in an indoor environment.</title>
        <authorList>
            <person name="Ruckert C."/>
            <person name="Albersmeier A."/>
            <person name="Jiang C.-L."/>
            <person name="Jiang Y."/>
            <person name="Kalinowski J."/>
            <person name="Schneider O."/>
            <person name="Winkler A."/>
            <person name="Zotchev S.B."/>
        </authorList>
    </citation>
    <scope>NUCLEOTIDE SEQUENCE [LARGE SCALE GENOMIC DNA]</scope>
    <source>
        <strain evidence="1 2">DSM 45305</strain>
    </source>
</reference>
<proteinExistence type="predicted"/>
<dbReference type="RefSeq" id="WP_112284028.1">
    <property type="nucleotide sequence ID" value="NZ_MASW01000006.1"/>
</dbReference>
<name>A0A2V4ALL0_9PSEU</name>
<organism evidence="1 2">
    <name type="scientific">Prauserella muralis</name>
    <dbReference type="NCBI Taxonomy" id="588067"/>
    <lineage>
        <taxon>Bacteria</taxon>
        <taxon>Bacillati</taxon>
        <taxon>Actinomycetota</taxon>
        <taxon>Actinomycetes</taxon>
        <taxon>Pseudonocardiales</taxon>
        <taxon>Pseudonocardiaceae</taxon>
        <taxon>Prauserella</taxon>
    </lineage>
</organism>
<dbReference type="OrthoDB" id="3628853at2"/>